<organism evidence="2 3">
    <name type="scientific">Marinobacter suaedae</name>
    <dbReference type="NCBI Taxonomy" id="3057675"/>
    <lineage>
        <taxon>Bacteria</taxon>
        <taxon>Pseudomonadati</taxon>
        <taxon>Pseudomonadota</taxon>
        <taxon>Gammaproteobacteria</taxon>
        <taxon>Pseudomonadales</taxon>
        <taxon>Marinobacteraceae</taxon>
        <taxon>Marinobacter</taxon>
    </lineage>
</organism>
<dbReference type="Proteomes" id="UP001168640">
    <property type="component" value="Unassembled WGS sequence"/>
</dbReference>
<evidence type="ECO:0000256" key="1">
    <source>
        <dbReference type="SAM" id="MobiDB-lite"/>
    </source>
</evidence>
<evidence type="ECO:0000313" key="2">
    <source>
        <dbReference type="EMBL" id="MDO3720161.1"/>
    </source>
</evidence>
<accession>A0ABT8VW02</accession>
<proteinExistence type="predicted"/>
<reference evidence="2" key="1">
    <citation type="submission" date="2023-07" db="EMBL/GenBank/DDBJ databases">
        <title>Marinobacter sp. chi1 genome sequencing and assembly.</title>
        <authorList>
            <person name="Park S."/>
        </authorList>
    </citation>
    <scope>NUCLEOTIDE SEQUENCE</scope>
    <source>
        <strain evidence="2">Chi1</strain>
    </source>
</reference>
<sequence>MSKRFSTLDTTRLLFDHPKMLFRLIERMDRNEARYILESDLVTEVMDYTRSLGKADRDRVRLAMNTENLFRSGLIIDIIKAEGERRLVFQDALINLMRACNASLYQELTDARLRGHLVTLRDVRDRLEVSSFSDADLDYTELRDDLNERVSQLIGLLRQNVLRMQTISAQLADLSGDASREPEKYLEFRHNLFEQIVTLYERHIKPTLVFLNPDTRLPDGSNLFETLEAMVRLLESHDDHGLADQLFRSAISLNALYKPIQAVAQEVEHFLRKTRRGMAQYNAMEHFYGKLRELKGETETLSLRRKWLEGGEFAHSTGFLVGLRAQQRPKNYAFGNSSSYYQLMFSELELRLSDLRRKSEAPVLQEVEGSGRHARIDVKRINQLYQWLDSLDLRPTNDLVRELHGRLDGFIPGYRFPDLLSALNRLVNSPPEGMRVMTSNRFRALEQPESNEQFVYRKRRLENDTRDAEHSDLEQEKRHA</sequence>
<protein>
    <recommendedName>
        <fullName evidence="4">TIGR02677 family protein</fullName>
    </recommendedName>
</protein>
<evidence type="ECO:0008006" key="4">
    <source>
        <dbReference type="Google" id="ProtNLM"/>
    </source>
</evidence>
<feature type="region of interest" description="Disordered" evidence="1">
    <location>
        <begin position="453"/>
        <end position="480"/>
    </location>
</feature>
<keyword evidence="3" id="KW-1185">Reference proteome</keyword>
<name>A0ABT8VW02_9GAMM</name>
<comment type="caution">
    <text evidence="2">The sequence shown here is derived from an EMBL/GenBank/DDBJ whole genome shotgun (WGS) entry which is preliminary data.</text>
</comment>
<dbReference type="EMBL" id="JAUMIS010000001">
    <property type="protein sequence ID" value="MDO3720161.1"/>
    <property type="molecule type" value="Genomic_DNA"/>
</dbReference>
<feature type="compositionally biased region" description="Basic and acidic residues" evidence="1">
    <location>
        <begin position="461"/>
        <end position="480"/>
    </location>
</feature>
<evidence type="ECO:0000313" key="3">
    <source>
        <dbReference type="Proteomes" id="UP001168640"/>
    </source>
</evidence>
<gene>
    <name evidence="2" type="ORF">QVZ43_00400</name>
</gene>
<dbReference type="RefSeq" id="WP_302908433.1">
    <property type="nucleotide sequence ID" value="NZ_JAUMIS010000001.1"/>
</dbReference>